<feature type="chain" id="PRO_5041092844" evidence="1">
    <location>
        <begin position="20"/>
        <end position="394"/>
    </location>
</feature>
<dbReference type="Proteomes" id="UP000483672">
    <property type="component" value="Unassembled WGS sequence"/>
</dbReference>
<evidence type="ECO:0000313" key="4">
    <source>
        <dbReference type="Proteomes" id="UP000483672"/>
    </source>
</evidence>
<dbReference type="OrthoDB" id="5410195at2759"/>
<feature type="signal peptide" evidence="1">
    <location>
        <begin position="1"/>
        <end position="19"/>
    </location>
</feature>
<proteinExistence type="predicted"/>
<evidence type="ECO:0000313" key="2">
    <source>
        <dbReference type="EMBL" id="KAF3214597.1"/>
    </source>
</evidence>
<sequence>MHFNPKSMVLAILAAGATASPYPGGGNYCKSKCSPGQIDDAFNAPSYLPDTKNWCRKYLNLPATIWVTQTKTTYVTNYFKHTSTITKTYTANAVTVTNTELETVVVTDQETSTTVETDFTTVVETSTSLITVVNEVTQTEQVTQTDDATATTVVTNVDVVTKTDTIFATSTVTKFIPKPYYQKRGDKVPSYLPQDMSPGQIGSHCKKINPCSTRTTYVTKTITIPSYKETKTVYTWVTVTPTATTAITVVATNVETITVPETVTTTVVEELTTTIDSTAATVTEVVATETDTVATTVVIVATNTITENTVNTVVATTTSITTVTKKAFCKKETEYCQLGHPETCCSGYCVKVFKTPVCCVPKGTACDPAHPEGCCSGKCKAQGFSYGKPVYKCY</sequence>
<reference evidence="2 4" key="1">
    <citation type="submission" date="2019-06" db="EMBL/GenBank/DDBJ databases">
        <authorList>
            <person name="Palmer J.M."/>
        </authorList>
    </citation>
    <scope>NUCLEOTIDE SEQUENCE [LARGE SCALE GENOMIC DNA]</scope>
    <source>
        <strain evidence="2 4">TWF191</strain>
        <strain evidence="3">TWF679</strain>
    </source>
</reference>
<dbReference type="EMBL" id="WIPF01000072">
    <property type="protein sequence ID" value="KAF3214597.1"/>
    <property type="molecule type" value="Genomic_DNA"/>
</dbReference>
<dbReference type="EMBL" id="WIWT01000018">
    <property type="protein sequence ID" value="KAF3215811.1"/>
    <property type="molecule type" value="Genomic_DNA"/>
</dbReference>
<evidence type="ECO:0000256" key="1">
    <source>
        <dbReference type="SAM" id="SignalP"/>
    </source>
</evidence>
<comment type="caution">
    <text evidence="2">The sequence shown here is derived from an EMBL/GenBank/DDBJ whole genome shotgun (WGS) entry which is preliminary data.</text>
</comment>
<gene>
    <name evidence="2" type="ORF">TWF191_009769</name>
    <name evidence="3" type="ORF">TWF679_003659</name>
</gene>
<organism evidence="2 4">
    <name type="scientific">Orbilia oligospora</name>
    <name type="common">Nematode-trapping fungus</name>
    <name type="synonym">Arthrobotrys oligospora</name>
    <dbReference type="NCBI Taxonomy" id="2813651"/>
    <lineage>
        <taxon>Eukaryota</taxon>
        <taxon>Fungi</taxon>
        <taxon>Dikarya</taxon>
        <taxon>Ascomycota</taxon>
        <taxon>Pezizomycotina</taxon>
        <taxon>Orbiliomycetes</taxon>
        <taxon>Orbiliales</taxon>
        <taxon>Orbiliaceae</taxon>
        <taxon>Orbilia</taxon>
    </lineage>
</organism>
<dbReference type="AlphaFoldDB" id="A0A6G1LVW6"/>
<dbReference type="Proteomes" id="UP000614610">
    <property type="component" value="Unassembled WGS sequence"/>
</dbReference>
<protein>
    <submittedName>
        <fullName evidence="2">Uncharacterized protein</fullName>
    </submittedName>
</protein>
<name>A0A6G1LVW6_ORBOL</name>
<accession>A0A6G1LVW6</accession>
<keyword evidence="1" id="KW-0732">Signal</keyword>
<evidence type="ECO:0000313" key="3">
    <source>
        <dbReference type="EMBL" id="KAF3215811.1"/>
    </source>
</evidence>